<dbReference type="AlphaFoldDB" id="A0A1H8DF69"/>
<dbReference type="PANTHER" id="PTHR30121:SF6">
    <property type="entry name" value="SLR6007 PROTEIN"/>
    <property type="match status" value="1"/>
</dbReference>
<dbReference type="SUPFAM" id="SSF52540">
    <property type="entry name" value="P-loop containing nucleoside triphosphate hydrolases"/>
    <property type="match status" value="1"/>
</dbReference>
<evidence type="ECO:0000259" key="1">
    <source>
        <dbReference type="Pfam" id="PF05872"/>
    </source>
</evidence>
<dbReference type="STRING" id="1166340.SAMN05192583_1906"/>
<gene>
    <name evidence="2" type="ORF">SAMN05192583_1906</name>
</gene>
<dbReference type="PANTHER" id="PTHR30121">
    <property type="entry name" value="UNCHARACTERIZED PROTEIN YJGR-RELATED"/>
    <property type="match status" value="1"/>
</dbReference>
<name>A0A1H8DF69_9SPHN</name>
<dbReference type="OrthoDB" id="9758751at2"/>
<reference evidence="3" key="1">
    <citation type="submission" date="2016-10" db="EMBL/GenBank/DDBJ databases">
        <authorList>
            <person name="Varghese N."/>
            <person name="Submissions S."/>
        </authorList>
    </citation>
    <scope>NUCLEOTIDE SEQUENCE [LARGE SCALE GENOMIC DNA]</scope>
    <source>
        <strain evidence="3">S6-262</strain>
    </source>
</reference>
<dbReference type="EMBL" id="FOCF01000004">
    <property type="protein sequence ID" value="SEN05932.1"/>
    <property type="molecule type" value="Genomic_DNA"/>
</dbReference>
<proteinExistence type="predicted"/>
<dbReference type="Pfam" id="PF05872">
    <property type="entry name" value="HerA_C"/>
    <property type="match status" value="1"/>
</dbReference>
<dbReference type="RefSeq" id="WP_093665474.1">
    <property type="nucleotide sequence ID" value="NZ_FOCF01000004.1"/>
</dbReference>
<dbReference type="InterPro" id="IPR027417">
    <property type="entry name" value="P-loop_NTPase"/>
</dbReference>
<keyword evidence="3" id="KW-1185">Reference proteome</keyword>
<organism evidence="2 3">
    <name type="scientific">Sphingomonas gellani</name>
    <dbReference type="NCBI Taxonomy" id="1166340"/>
    <lineage>
        <taxon>Bacteria</taxon>
        <taxon>Pseudomonadati</taxon>
        <taxon>Pseudomonadota</taxon>
        <taxon>Alphaproteobacteria</taxon>
        <taxon>Sphingomonadales</taxon>
        <taxon>Sphingomonadaceae</taxon>
        <taxon>Sphingomonas</taxon>
    </lineage>
</organism>
<protein>
    <recommendedName>
        <fullName evidence="1">Helicase HerA-like C-terminal domain-containing protein</fullName>
    </recommendedName>
</protein>
<dbReference type="Proteomes" id="UP000199206">
    <property type="component" value="Unassembled WGS sequence"/>
</dbReference>
<evidence type="ECO:0000313" key="2">
    <source>
        <dbReference type="EMBL" id="SEN05932.1"/>
    </source>
</evidence>
<dbReference type="InterPro" id="IPR051162">
    <property type="entry name" value="T4SS_component"/>
</dbReference>
<dbReference type="Gene3D" id="3.40.50.300">
    <property type="entry name" value="P-loop containing nucleotide triphosphate hydrolases"/>
    <property type="match status" value="2"/>
</dbReference>
<feature type="domain" description="Helicase HerA-like C-terminal" evidence="1">
    <location>
        <begin position="15"/>
        <end position="530"/>
    </location>
</feature>
<dbReference type="InterPro" id="IPR033186">
    <property type="entry name" value="HerA_C"/>
</dbReference>
<accession>A0A1H8DF69</accession>
<evidence type="ECO:0000313" key="3">
    <source>
        <dbReference type="Proteomes" id="UP000199206"/>
    </source>
</evidence>
<sequence length="556" mass="58317">MANGILIGAGANGTDPQYLDLTRANRHGLIAGATGTGKTVTLQRIVEGFSAAGVPCFVADVKGDLSGLAMAGSATARTHDAFAARAATIGDSGWRYAGAPVQLWDLFGQQGHPIRTTVTEMGPLLLSRLLDLSDAQEGVLAIAFHVADKEGLPLIDLDDLQAMLADVANRAGELTTTYGNVSKQSVGAIQRALLQLRGQGAEHFFGEPALEMKDFLSLDDKGRGVVNLLAADKLMASPQLYATFLLWLLSELFEELPEVGDSDKPKLCFFFDEAHLLFDGAPDALLDKVEQVVRLIRSKGVGVYFITQNPLDIPDKVAGQLGNRVQHALRAFTPRDQAAVRAAAETFRPRPGLDVAAAITELAVGEALVSLLQPDGAPAPVSRTLIAPPSSRVGPITTDERRVLIDTDAVGTKYDTLVDRESAEEMLAAKTSEAAAAVAEAKAGDAATKAAAAQAKEDARAERARIAVERGVARAEAAEQARQREADRAAANSPWAKVATSAARAASSSLGRQVANEIGREVLGTGSRRRSSASGGAGGLIGTVARSILGNLLRGR</sequence>